<evidence type="ECO:0000313" key="11">
    <source>
        <dbReference type="EMBL" id="KAF2456420.1"/>
    </source>
</evidence>
<evidence type="ECO:0000256" key="1">
    <source>
        <dbReference type="ARBA" id="ARBA00001936"/>
    </source>
</evidence>
<feature type="compositionally biased region" description="Polar residues" evidence="8">
    <location>
        <begin position="685"/>
        <end position="702"/>
    </location>
</feature>
<feature type="compositionally biased region" description="Low complexity" evidence="8">
    <location>
        <begin position="1191"/>
        <end position="1205"/>
    </location>
</feature>
<dbReference type="InterPro" id="IPR002058">
    <property type="entry name" value="PAP_assoc"/>
</dbReference>
<feature type="domain" description="Poly(A) RNA polymerase mitochondrial-like central palm" evidence="10">
    <location>
        <begin position="173"/>
        <end position="305"/>
    </location>
</feature>
<feature type="compositionally biased region" description="Polar residues" evidence="8">
    <location>
        <begin position="869"/>
        <end position="894"/>
    </location>
</feature>
<dbReference type="EC" id="2.7.7.19" evidence="4"/>
<dbReference type="SUPFAM" id="SSF81631">
    <property type="entry name" value="PAP/OAS1 substrate-binding domain"/>
    <property type="match status" value="1"/>
</dbReference>
<organism evidence="11 12">
    <name type="scientific">Lineolata rhizophorae</name>
    <dbReference type="NCBI Taxonomy" id="578093"/>
    <lineage>
        <taxon>Eukaryota</taxon>
        <taxon>Fungi</taxon>
        <taxon>Dikarya</taxon>
        <taxon>Ascomycota</taxon>
        <taxon>Pezizomycotina</taxon>
        <taxon>Dothideomycetes</taxon>
        <taxon>Dothideomycetes incertae sedis</taxon>
        <taxon>Lineolatales</taxon>
        <taxon>Lineolataceae</taxon>
        <taxon>Lineolata</taxon>
    </lineage>
</organism>
<evidence type="ECO:0000256" key="4">
    <source>
        <dbReference type="ARBA" id="ARBA00012388"/>
    </source>
</evidence>
<feature type="compositionally biased region" description="Low complexity" evidence="8">
    <location>
        <begin position="703"/>
        <end position="715"/>
    </location>
</feature>
<dbReference type="CDD" id="cd05402">
    <property type="entry name" value="NT_PAP_TUTase"/>
    <property type="match status" value="1"/>
</dbReference>
<comment type="cofactor">
    <cofactor evidence="2">
        <name>Mg(2+)</name>
        <dbReference type="ChEBI" id="CHEBI:18420"/>
    </cofactor>
</comment>
<accession>A0A6A6NXF7</accession>
<feature type="compositionally biased region" description="Low complexity" evidence="8">
    <location>
        <begin position="1012"/>
        <end position="1026"/>
    </location>
</feature>
<dbReference type="GO" id="GO:0046872">
    <property type="term" value="F:metal ion binding"/>
    <property type="evidence" value="ECO:0007669"/>
    <property type="project" value="UniProtKB-KW"/>
</dbReference>
<keyword evidence="7" id="KW-0460">Magnesium</keyword>
<dbReference type="EMBL" id="MU001683">
    <property type="protein sequence ID" value="KAF2456420.1"/>
    <property type="molecule type" value="Genomic_DNA"/>
</dbReference>
<feature type="region of interest" description="Disordered" evidence="8">
    <location>
        <begin position="947"/>
        <end position="1250"/>
    </location>
</feature>
<dbReference type="Gene3D" id="3.30.460.10">
    <property type="entry name" value="Beta Polymerase, domain 2"/>
    <property type="match status" value="1"/>
</dbReference>
<evidence type="ECO:0000313" key="12">
    <source>
        <dbReference type="Proteomes" id="UP000799766"/>
    </source>
</evidence>
<evidence type="ECO:0000256" key="8">
    <source>
        <dbReference type="SAM" id="MobiDB-lite"/>
    </source>
</evidence>
<dbReference type="InterPro" id="IPR054708">
    <property type="entry name" value="MTPAP-like_central"/>
</dbReference>
<feature type="compositionally biased region" description="Low complexity" evidence="8">
    <location>
        <begin position="1059"/>
        <end position="1076"/>
    </location>
</feature>
<dbReference type="Proteomes" id="UP000799766">
    <property type="component" value="Unassembled WGS sequence"/>
</dbReference>
<feature type="compositionally biased region" description="Polar residues" evidence="8">
    <location>
        <begin position="638"/>
        <end position="656"/>
    </location>
</feature>
<keyword evidence="12" id="KW-1185">Reference proteome</keyword>
<protein>
    <recommendedName>
        <fullName evidence="4">polynucleotide adenylyltransferase</fullName>
        <ecNumber evidence="4">2.7.7.19</ecNumber>
    </recommendedName>
</protein>
<sequence>MGVPTGTPPMVARTNRNSPGVADGGGSNSNGGGTANSNSGARREGGGGATNSCSGSSSGGLSSQSTPFRPPMTSHHSNSVPSTPHQYPRDLAFRSRSRSPSPAGLGSHSPRSVTSEANGVMPTLPGKPRQGCRFETNVAFGRRRMRYDIGADILPKAEKEPKKTLEPHEADKLSGDMRELYDRLLPSDDSQQRRKKLVEKLHRVLITEWPGNEFKVHVFGSSGNMLCTSESDVDVCIQTPMKKLETMHMLAEALSKHGMDRVVCVSSAKVPIVKIWDPELKLSCDMNVNNTLALENTRMIKTYVQIDDRVRPLAMIVKYWTKRRILNDAAFGGTISSYTWICMILNFLQTRNPPVIPALHQMPHKKPPDGEPDLSFADDLETLRGYGNENKESLGELLFQFFRRYAHELDYETHVISVRHGRLLSRKEKGWDISSLTKEGRDRLCVEEPFNTSRNLGNSADDTAWRGIHLELRRAFDLIVDGLQLDKCCEQYEYPPEENKGIFKKPASGPKPVLSQSLPHSRGRGGGGAGRGGRNYNQKSAHGSRRASSGETFLNRHQFAPSPPIQVGGADYFGRGGSSNIHELYYRYQLIDMQIRERLLQQSQQQAQAQAAHTHSAHMQAAQAHAQAVAQHAQAQARGTQMSNSPQRTPYVNGQPSPGLLEHPPATAPLMYGNLYNYQAHFEPSQTQSMAPSLSQEGSRTNPSSPSLSSPAPSLRRTAHRSSVTNGTQSSSIRSQSQPARVASNPLVQGAFAVPYQYDPATGAVSGYPMVPYPDFSQGHGQGGVELPGFTLAAPGMDHGVPKEYVGYYENSPQMPQRPDFQVPAIPIFKELPQQRRRRVSPEHMQSLNRMPGANKSSRSPSPLGGRLRSQSTGLQSTPLAGRQQQLDPTSLPGNSGLLIVNGSLQHESHQQQQRVPMEQQQQFAYPQDPYLVPSGLGQSVELSAMPMNDENQRPPQFGPVVADSNSATAFGSPSRIASNTSTKSVDYASPKIVPSSMATASELSPKTTLTQQQPQQQQQQQQQQQRHASPPLKTTNMSPLDISMGPNSGSAGLQPKDTSSAPTTTTASSAPLLSPINETQTPSPTASRRFSKEVPTSAAQQSQPPQQQQQQAPPKPVVVNGSTAVVNGRSTSAYRDEMPAPPTPASASSDGAKNCQQPSKGSVTPATAVSNKGGAKAAPKKDGSEQLPVSGTSTAASSPGASSGAGAGANVWQQPKKARNRKGGRSSAANERKREGEPMPANEADRKGG</sequence>
<feature type="compositionally biased region" description="Polar residues" evidence="8">
    <location>
        <begin position="1155"/>
        <end position="1171"/>
    </location>
</feature>
<keyword evidence="6" id="KW-0479">Metal-binding</keyword>
<dbReference type="PANTHER" id="PTHR12271">
    <property type="entry name" value="POLY A POLYMERASE CID PAP -RELATED"/>
    <property type="match status" value="1"/>
</dbReference>
<keyword evidence="5" id="KW-0808">Transferase</keyword>
<feature type="compositionally biased region" description="Polar residues" evidence="8">
    <location>
        <begin position="844"/>
        <end position="861"/>
    </location>
</feature>
<dbReference type="OrthoDB" id="2274644at2759"/>
<comment type="similarity">
    <text evidence="3">Belongs to the DNA polymerase type-B-like family.</text>
</comment>
<evidence type="ECO:0000259" key="10">
    <source>
        <dbReference type="Pfam" id="PF22600"/>
    </source>
</evidence>
<dbReference type="GO" id="GO:1990817">
    <property type="term" value="F:poly(A) RNA polymerase activity"/>
    <property type="evidence" value="ECO:0007669"/>
    <property type="project" value="UniProtKB-EC"/>
</dbReference>
<evidence type="ECO:0000259" key="9">
    <source>
        <dbReference type="Pfam" id="PF03828"/>
    </source>
</evidence>
<dbReference type="GO" id="GO:0031123">
    <property type="term" value="P:RNA 3'-end processing"/>
    <property type="evidence" value="ECO:0007669"/>
    <property type="project" value="TreeGrafter"/>
</dbReference>
<gene>
    <name evidence="11" type="ORF">BDY21DRAFT_50143</name>
</gene>
<feature type="domain" description="PAP-associated" evidence="9">
    <location>
        <begin position="393"/>
        <end position="453"/>
    </location>
</feature>
<feature type="region of interest" description="Disordered" evidence="8">
    <location>
        <begin position="1"/>
        <end position="132"/>
    </location>
</feature>
<feature type="compositionally biased region" description="Polar residues" evidence="8">
    <location>
        <begin position="964"/>
        <end position="985"/>
    </location>
</feature>
<feature type="compositionally biased region" description="Polar residues" evidence="8">
    <location>
        <begin position="997"/>
        <end position="1011"/>
    </location>
</feature>
<feature type="compositionally biased region" description="Polar residues" evidence="8">
    <location>
        <begin position="1121"/>
        <end position="1134"/>
    </location>
</feature>
<feature type="region of interest" description="Disordered" evidence="8">
    <location>
        <begin position="685"/>
        <end position="742"/>
    </location>
</feature>
<feature type="compositionally biased region" description="Polar residues" evidence="8">
    <location>
        <begin position="1077"/>
        <end position="1089"/>
    </location>
</feature>
<feature type="region of interest" description="Disordered" evidence="8">
    <location>
        <begin position="606"/>
        <end position="666"/>
    </location>
</feature>
<feature type="compositionally biased region" description="Gly residues" evidence="8">
    <location>
        <begin position="524"/>
        <end position="533"/>
    </location>
</feature>
<evidence type="ECO:0000256" key="7">
    <source>
        <dbReference type="ARBA" id="ARBA00022842"/>
    </source>
</evidence>
<feature type="compositionally biased region" description="Polar residues" evidence="8">
    <location>
        <begin position="535"/>
        <end position="549"/>
    </location>
</feature>
<dbReference type="Pfam" id="PF22600">
    <property type="entry name" value="MTPAP-like_central"/>
    <property type="match status" value="1"/>
</dbReference>
<evidence type="ECO:0000256" key="5">
    <source>
        <dbReference type="ARBA" id="ARBA00022679"/>
    </source>
</evidence>
<feature type="region of interest" description="Disordered" evidence="8">
    <location>
        <begin position="830"/>
        <end position="899"/>
    </location>
</feature>
<comment type="cofactor">
    <cofactor evidence="1">
        <name>Mn(2+)</name>
        <dbReference type="ChEBI" id="CHEBI:29035"/>
    </cofactor>
</comment>
<dbReference type="Gene3D" id="1.10.1410.10">
    <property type="match status" value="1"/>
</dbReference>
<dbReference type="AlphaFoldDB" id="A0A6A6NXF7"/>
<name>A0A6A6NXF7_9PEZI</name>
<dbReference type="PANTHER" id="PTHR12271:SF113">
    <property type="entry name" value="POLY(A) RNA POLYMERASE CID11"/>
    <property type="match status" value="1"/>
</dbReference>
<feature type="compositionally biased region" description="Low complexity" evidence="8">
    <location>
        <begin position="50"/>
        <end position="65"/>
    </location>
</feature>
<feature type="compositionally biased region" description="Polar residues" evidence="8">
    <location>
        <begin position="74"/>
        <end position="85"/>
    </location>
</feature>
<dbReference type="GO" id="GO:0010605">
    <property type="term" value="P:negative regulation of macromolecule metabolic process"/>
    <property type="evidence" value="ECO:0007669"/>
    <property type="project" value="UniProtKB-ARBA"/>
</dbReference>
<dbReference type="Pfam" id="PF03828">
    <property type="entry name" value="PAP_assoc"/>
    <property type="match status" value="1"/>
</dbReference>
<evidence type="ECO:0000256" key="2">
    <source>
        <dbReference type="ARBA" id="ARBA00001946"/>
    </source>
</evidence>
<reference evidence="11" key="1">
    <citation type="journal article" date="2020" name="Stud. Mycol.">
        <title>101 Dothideomycetes genomes: a test case for predicting lifestyles and emergence of pathogens.</title>
        <authorList>
            <person name="Haridas S."/>
            <person name="Albert R."/>
            <person name="Binder M."/>
            <person name="Bloem J."/>
            <person name="Labutti K."/>
            <person name="Salamov A."/>
            <person name="Andreopoulos B."/>
            <person name="Baker S."/>
            <person name="Barry K."/>
            <person name="Bills G."/>
            <person name="Bluhm B."/>
            <person name="Cannon C."/>
            <person name="Castanera R."/>
            <person name="Culley D."/>
            <person name="Daum C."/>
            <person name="Ezra D."/>
            <person name="Gonzalez J."/>
            <person name="Henrissat B."/>
            <person name="Kuo A."/>
            <person name="Liang C."/>
            <person name="Lipzen A."/>
            <person name="Lutzoni F."/>
            <person name="Magnuson J."/>
            <person name="Mondo S."/>
            <person name="Nolan M."/>
            <person name="Ohm R."/>
            <person name="Pangilinan J."/>
            <person name="Park H.-J."/>
            <person name="Ramirez L."/>
            <person name="Alfaro M."/>
            <person name="Sun H."/>
            <person name="Tritt A."/>
            <person name="Yoshinaga Y."/>
            <person name="Zwiers L.-H."/>
            <person name="Turgeon B."/>
            <person name="Goodwin S."/>
            <person name="Spatafora J."/>
            <person name="Crous P."/>
            <person name="Grigoriev I."/>
        </authorList>
    </citation>
    <scope>NUCLEOTIDE SEQUENCE</scope>
    <source>
        <strain evidence="11">ATCC 16933</strain>
    </source>
</reference>
<feature type="compositionally biased region" description="Polar residues" evidence="8">
    <location>
        <begin position="721"/>
        <end position="739"/>
    </location>
</feature>
<evidence type="ECO:0000256" key="3">
    <source>
        <dbReference type="ARBA" id="ARBA00008593"/>
    </source>
</evidence>
<feature type="compositionally biased region" description="Low complexity" evidence="8">
    <location>
        <begin position="606"/>
        <end position="637"/>
    </location>
</feature>
<feature type="compositionally biased region" description="Basic and acidic residues" evidence="8">
    <location>
        <begin position="1231"/>
        <end position="1250"/>
    </location>
</feature>
<feature type="compositionally biased region" description="Gly residues" evidence="8">
    <location>
        <begin position="22"/>
        <end position="34"/>
    </location>
</feature>
<proteinExistence type="inferred from homology"/>
<feature type="compositionally biased region" description="Low complexity" evidence="8">
    <location>
        <begin position="1098"/>
        <end position="1113"/>
    </location>
</feature>
<evidence type="ECO:0000256" key="6">
    <source>
        <dbReference type="ARBA" id="ARBA00022723"/>
    </source>
</evidence>
<dbReference type="InterPro" id="IPR043519">
    <property type="entry name" value="NT_sf"/>
</dbReference>
<feature type="region of interest" description="Disordered" evidence="8">
    <location>
        <begin position="499"/>
        <end position="549"/>
    </location>
</feature>
<dbReference type="SUPFAM" id="SSF81301">
    <property type="entry name" value="Nucleotidyltransferase"/>
    <property type="match status" value="1"/>
</dbReference>